<organism evidence="1 2">
    <name type="scientific">Glossina morsitans morsitans</name>
    <name type="common">Savannah tsetse fly</name>
    <dbReference type="NCBI Taxonomy" id="37546"/>
    <lineage>
        <taxon>Eukaryota</taxon>
        <taxon>Metazoa</taxon>
        <taxon>Ecdysozoa</taxon>
        <taxon>Arthropoda</taxon>
        <taxon>Hexapoda</taxon>
        <taxon>Insecta</taxon>
        <taxon>Pterygota</taxon>
        <taxon>Neoptera</taxon>
        <taxon>Endopterygota</taxon>
        <taxon>Diptera</taxon>
        <taxon>Brachycera</taxon>
        <taxon>Muscomorpha</taxon>
        <taxon>Hippoboscoidea</taxon>
        <taxon>Glossinidae</taxon>
        <taxon>Glossina</taxon>
    </lineage>
</organism>
<dbReference type="Proteomes" id="UP000092444">
    <property type="component" value="Unassembled WGS sequence"/>
</dbReference>
<dbReference type="EMBL" id="CCAG010022232">
    <property type="status" value="NOT_ANNOTATED_CDS"/>
    <property type="molecule type" value="Genomic_DNA"/>
</dbReference>
<dbReference type="VEuPathDB" id="VectorBase:GMOY006860"/>
<evidence type="ECO:0000313" key="2">
    <source>
        <dbReference type="Proteomes" id="UP000092444"/>
    </source>
</evidence>
<dbReference type="EMBL" id="CCAG010022231">
    <property type="status" value="NOT_ANNOTATED_CDS"/>
    <property type="molecule type" value="Genomic_DNA"/>
</dbReference>
<proteinExistence type="predicted"/>
<evidence type="ECO:0000313" key="1">
    <source>
        <dbReference type="EnsemblMetazoa" id="GMOY006860-PA"/>
    </source>
</evidence>
<keyword evidence="2" id="KW-1185">Reference proteome</keyword>
<name>A0A1B0G0T0_GLOMM</name>
<sequence>MYCEETNPIIGLRGLEPPSSSIQTKVETLNCRSFKRFAKHFILIKLERLRCIPSLTEWLKGLIERSKNICEK</sequence>
<protein>
    <submittedName>
        <fullName evidence="1">Uncharacterized protein</fullName>
    </submittedName>
</protein>
<reference evidence="1" key="1">
    <citation type="submission" date="2020-05" db="UniProtKB">
        <authorList>
            <consortium name="EnsemblMetazoa"/>
        </authorList>
    </citation>
    <scope>IDENTIFICATION</scope>
    <source>
        <strain evidence="1">Yale</strain>
    </source>
</reference>
<dbReference type="AlphaFoldDB" id="A0A1B0G0T0"/>
<dbReference type="EnsemblMetazoa" id="GMOY006860-RA">
    <property type="protein sequence ID" value="GMOY006860-PA"/>
    <property type="gene ID" value="GMOY006860"/>
</dbReference>
<accession>A0A1B0G0T0</accession>